<dbReference type="GO" id="GO:0009062">
    <property type="term" value="P:fatty acid catabolic process"/>
    <property type="evidence" value="ECO:0007669"/>
    <property type="project" value="TreeGrafter"/>
</dbReference>
<sequence length="69" mass="7813">MSDNQLVETFLQLEELELNLFRSTHLVPGKKEGSRVYGGQVMGQALMAAAKTVPDEFHPHSFHCYFIFA</sequence>
<dbReference type="GO" id="GO:0006637">
    <property type="term" value="P:acyl-CoA metabolic process"/>
    <property type="evidence" value="ECO:0007669"/>
    <property type="project" value="InterPro"/>
</dbReference>
<feature type="domain" description="Acyl-CoA thioesterase-like N-terminal HotDog" evidence="1">
    <location>
        <begin position="33"/>
        <end position="67"/>
    </location>
</feature>
<protein>
    <submittedName>
        <fullName evidence="3">Acyl-CoA thioesterase II</fullName>
    </submittedName>
</protein>
<proteinExistence type="predicted"/>
<dbReference type="AlphaFoldDB" id="A0A914WLF3"/>
<dbReference type="PANTHER" id="PTHR11066:SF34">
    <property type="entry name" value="ACYL-COENZYME A THIOESTERASE 8"/>
    <property type="match status" value="1"/>
</dbReference>
<dbReference type="CDD" id="cd03445">
    <property type="entry name" value="Thioesterase_II_repeat2"/>
    <property type="match status" value="1"/>
</dbReference>
<evidence type="ECO:0000313" key="3">
    <source>
        <dbReference type="WBParaSite" id="PSAMB.scaffold4483size14454.g24463.t1"/>
    </source>
</evidence>
<dbReference type="InterPro" id="IPR049449">
    <property type="entry name" value="TesB_ACOT8-like_N"/>
</dbReference>
<dbReference type="WBParaSite" id="PSAMB.scaffold4483size14454.g24463.t1">
    <property type="protein sequence ID" value="PSAMB.scaffold4483size14454.g24463.t1"/>
    <property type="gene ID" value="PSAMB.scaffold4483size14454.g24463"/>
</dbReference>
<dbReference type="InterPro" id="IPR003703">
    <property type="entry name" value="Acyl_CoA_thio"/>
</dbReference>
<organism evidence="2 3">
    <name type="scientific">Plectus sambesii</name>
    <dbReference type="NCBI Taxonomy" id="2011161"/>
    <lineage>
        <taxon>Eukaryota</taxon>
        <taxon>Metazoa</taxon>
        <taxon>Ecdysozoa</taxon>
        <taxon>Nematoda</taxon>
        <taxon>Chromadorea</taxon>
        <taxon>Plectida</taxon>
        <taxon>Plectina</taxon>
        <taxon>Plectoidea</taxon>
        <taxon>Plectidae</taxon>
        <taxon>Plectus</taxon>
    </lineage>
</organism>
<dbReference type="Proteomes" id="UP000887566">
    <property type="component" value="Unplaced"/>
</dbReference>
<dbReference type="Gene3D" id="3.10.129.10">
    <property type="entry name" value="Hotdog Thioesterase"/>
    <property type="match status" value="1"/>
</dbReference>
<dbReference type="PANTHER" id="PTHR11066">
    <property type="entry name" value="ACYL-COA THIOESTERASE"/>
    <property type="match status" value="1"/>
</dbReference>
<name>A0A914WLF3_9BILA</name>
<accession>A0A914WLF3</accession>
<dbReference type="SUPFAM" id="SSF54637">
    <property type="entry name" value="Thioesterase/thiol ester dehydrase-isomerase"/>
    <property type="match status" value="1"/>
</dbReference>
<keyword evidence="2" id="KW-1185">Reference proteome</keyword>
<reference evidence="3" key="1">
    <citation type="submission" date="2022-11" db="UniProtKB">
        <authorList>
            <consortium name="WormBaseParasite"/>
        </authorList>
    </citation>
    <scope>IDENTIFICATION</scope>
</reference>
<dbReference type="InterPro" id="IPR029069">
    <property type="entry name" value="HotDog_dom_sf"/>
</dbReference>
<evidence type="ECO:0000259" key="1">
    <source>
        <dbReference type="Pfam" id="PF13622"/>
    </source>
</evidence>
<evidence type="ECO:0000313" key="2">
    <source>
        <dbReference type="Proteomes" id="UP000887566"/>
    </source>
</evidence>
<dbReference type="Pfam" id="PF13622">
    <property type="entry name" value="4HBT_3"/>
    <property type="match status" value="1"/>
</dbReference>
<dbReference type="GO" id="GO:0005782">
    <property type="term" value="C:peroxisomal matrix"/>
    <property type="evidence" value="ECO:0007669"/>
    <property type="project" value="TreeGrafter"/>
</dbReference>
<dbReference type="GO" id="GO:0047617">
    <property type="term" value="F:fatty acyl-CoA hydrolase activity"/>
    <property type="evidence" value="ECO:0007669"/>
    <property type="project" value="InterPro"/>
</dbReference>